<dbReference type="HOGENOM" id="CLU_031037_0_0_0"/>
<dbReference type="NCBIfam" id="TIGR01863">
    <property type="entry name" value="cas_Csd1"/>
    <property type="match status" value="1"/>
</dbReference>
<keyword evidence="2" id="KW-1185">Reference proteome</keyword>
<organism evidence="1 2">
    <name type="scientific">Thermanaerovibrio velox DSM 12556</name>
    <dbReference type="NCBI Taxonomy" id="926567"/>
    <lineage>
        <taxon>Bacteria</taxon>
        <taxon>Thermotogati</taxon>
        <taxon>Synergistota</taxon>
        <taxon>Synergistia</taxon>
        <taxon>Synergistales</taxon>
        <taxon>Synergistaceae</taxon>
        <taxon>Thermanaerovibrio</taxon>
    </lineage>
</organism>
<dbReference type="CDD" id="cd09757">
    <property type="entry name" value="Cas8c_I-C"/>
    <property type="match status" value="1"/>
</dbReference>
<dbReference type="Proteomes" id="UP000005730">
    <property type="component" value="Chromosome"/>
</dbReference>
<protein>
    <submittedName>
        <fullName evidence="1">CRISPR-associated protein Cas8c/Csd1, subtype I-C/DVULG</fullName>
    </submittedName>
</protein>
<name>H0UPX0_9BACT</name>
<proteinExistence type="predicted"/>
<evidence type="ECO:0000313" key="1">
    <source>
        <dbReference type="EMBL" id="EHM10679.1"/>
    </source>
</evidence>
<sequence>MILQALCEYYERSLADPERKVPPEGWEWKGIHFLIVVDTEGNFIRVEDTRELSGKKLVAKKFLVPSLGESKGSAIKANLFWENAEYFLGVPTKENSKPERVKKQHQAFIERMKSFFEKEKIGEPAKNVLNVFSKNLLDELSKSSVWDDLKKPESLMTFKIEGLGVITDLPEIRKAQVVDEKGLPEGICLVTGEKAPIKQLHPPILGVKGANSTGASLVSVNNKVENGRNGGPTPAFASFLKQQGFNAPVSVRAALAYTRALNLLLDPASKNKTNLGETTIVFWAQKEDPAYCNLEQSFSWLVGEDPKDDPDRSVAAVKALYESVFSGRIPATEQDRFYVLGLSPNAGRISVRLWRSGKARDFADKIIKHFEDVQIIHGPNEKEHLPLSRLLKATALDYTMDNVPPNLPGAVLASILDGTPYPRSLLQQCIRRIRAERKVTRERAGILKACINRQQANSREKEVLKVSLDRSNPNVAYRLGRLFAVLEKIQEEANPGINATIRDRYYGAASSMPVVVFPQLLKLKNYHMAKLTNPGRKVNLEKEIGEIMDGIATMPSTMSLDQQAHFAVGYYHQMQAFYNKNKGE</sequence>
<accession>H0UPX0</accession>
<dbReference type="InterPro" id="IPR010144">
    <property type="entry name" value="CRISPR-assoc_prot_Csd1-typ"/>
</dbReference>
<evidence type="ECO:0000313" key="2">
    <source>
        <dbReference type="Proteomes" id="UP000005730"/>
    </source>
</evidence>
<dbReference type="EMBL" id="CM001377">
    <property type="protein sequence ID" value="EHM10679.1"/>
    <property type="molecule type" value="Genomic_DNA"/>
</dbReference>
<dbReference type="STRING" id="926567.TheveDRAFT_1561"/>
<dbReference type="RefSeq" id="WP_006584174.1">
    <property type="nucleotide sequence ID" value="NZ_CM001377.1"/>
</dbReference>
<dbReference type="OrthoDB" id="5389988at2"/>
<gene>
    <name evidence="1" type="ORF">TheveDRAFT_1561</name>
</gene>
<dbReference type="AlphaFoldDB" id="H0UPX0"/>
<dbReference type="eggNOG" id="ENOG502Z7WH">
    <property type="taxonomic scope" value="Bacteria"/>
</dbReference>
<reference evidence="1 2" key="1">
    <citation type="submission" date="2011-10" db="EMBL/GenBank/DDBJ databases">
        <title>The Noncontiguous Finished genome of Thermanaerovibrio velox DSM 12556.</title>
        <authorList>
            <consortium name="US DOE Joint Genome Institute (JGI-PGF)"/>
            <person name="Lucas S."/>
            <person name="Copeland A."/>
            <person name="Lapidus A."/>
            <person name="Glavina del Rio T."/>
            <person name="Dalin E."/>
            <person name="Tice H."/>
            <person name="Bruce D."/>
            <person name="Goodwin L."/>
            <person name="Pitluck S."/>
            <person name="Peters L."/>
            <person name="Mikhailova N."/>
            <person name="Teshima H."/>
            <person name="Kyrpides N."/>
            <person name="Mavromatis K."/>
            <person name="Ivanova N."/>
            <person name="Markowitz V."/>
            <person name="Cheng J.-F."/>
            <person name="Hugenholtz P."/>
            <person name="Woyke T."/>
            <person name="Wu D."/>
            <person name="Spring S."/>
            <person name="Brambilla E.-M."/>
            <person name="Klenk H.-P."/>
            <person name="Eisen J.A."/>
        </authorList>
    </citation>
    <scope>NUCLEOTIDE SEQUENCE [LARGE SCALE GENOMIC DNA]</scope>
    <source>
        <strain evidence="1 2">DSM 12556</strain>
    </source>
</reference>
<dbReference type="Pfam" id="PF09709">
    <property type="entry name" value="Cas_Csd1"/>
    <property type="match status" value="1"/>
</dbReference>